<proteinExistence type="predicted"/>
<accession>L8PFZ6</accession>
<evidence type="ECO:0000313" key="2">
    <source>
        <dbReference type="Proteomes" id="UP000011205"/>
    </source>
</evidence>
<dbReference type="Proteomes" id="UP000011205">
    <property type="component" value="Unassembled WGS sequence"/>
</dbReference>
<sequence>MQTARESMVTWNLGRRTPPHLVVKADGCRMKL</sequence>
<reference evidence="1 2" key="1">
    <citation type="journal article" date="2013" name="Genome Announc.">
        <title>Draft Genome Sequence of Streptomyces viridochromogenes Strain Tu57, Producer of Avilamycin.</title>
        <authorList>
            <person name="Gruning B.A."/>
            <person name="Erxleben A."/>
            <person name="Hahnlein A."/>
            <person name="Gunther S."/>
        </authorList>
    </citation>
    <scope>NUCLEOTIDE SEQUENCE [LARGE SCALE GENOMIC DNA]</scope>
    <source>
        <strain evidence="1 2">Tue57</strain>
    </source>
</reference>
<name>L8PFZ6_STRVR</name>
<organism evidence="1 2">
    <name type="scientific">Streptomyces viridochromogenes Tue57</name>
    <dbReference type="NCBI Taxonomy" id="1160705"/>
    <lineage>
        <taxon>Bacteria</taxon>
        <taxon>Bacillati</taxon>
        <taxon>Actinomycetota</taxon>
        <taxon>Actinomycetes</taxon>
        <taxon>Kitasatosporales</taxon>
        <taxon>Streptomycetaceae</taxon>
        <taxon>Streptomyces</taxon>
    </lineage>
</organism>
<protein>
    <submittedName>
        <fullName evidence="1">Uncharacterized protein</fullName>
    </submittedName>
</protein>
<comment type="caution">
    <text evidence="1">The sequence shown here is derived from an EMBL/GenBank/DDBJ whole genome shotgun (WGS) entry which is preliminary data.</text>
</comment>
<gene>
    <name evidence="1" type="ORF">STVIR_2579</name>
</gene>
<dbReference type="AlphaFoldDB" id="L8PFZ6"/>
<evidence type="ECO:0000313" key="1">
    <source>
        <dbReference type="EMBL" id="ELS56481.1"/>
    </source>
</evidence>
<dbReference type="EMBL" id="AMLP01000084">
    <property type="protein sequence ID" value="ELS56481.1"/>
    <property type="molecule type" value="Genomic_DNA"/>
</dbReference>